<dbReference type="AlphaFoldDB" id="G4V3N9"/>
<keyword evidence="6" id="KW-1015">Disulfide bond</keyword>
<dbReference type="PRINTS" id="PR00495">
    <property type="entry name" value="LEPTIN"/>
</dbReference>
<dbReference type="EMBL" id="GU230830">
    <property type="protein sequence ID" value="ADR71696.1"/>
    <property type="molecule type" value="Genomic_DNA"/>
</dbReference>
<organism evidence="7">
    <name type="scientific">Rhinopoma microphyllum</name>
    <name type="common">Greater mouse-tailed bat</name>
    <dbReference type="NCBI Taxonomy" id="173903"/>
    <lineage>
        <taxon>Eukaryota</taxon>
        <taxon>Metazoa</taxon>
        <taxon>Chordata</taxon>
        <taxon>Craniata</taxon>
        <taxon>Vertebrata</taxon>
        <taxon>Euteleostomi</taxon>
        <taxon>Mammalia</taxon>
        <taxon>Eutheria</taxon>
        <taxon>Laurasiatheria</taxon>
        <taxon>Chiroptera</taxon>
        <taxon>Yinpterochiroptera</taxon>
        <taxon>Rhinolophoidea</taxon>
        <taxon>Rhinopomatidae</taxon>
        <taxon>Rhinopoma</taxon>
    </lineage>
</organism>
<dbReference type="GO" id="GO:1900745">
    <property type="term" value="P:positive regulation of p38MAPK cascade"/>
    <property type="evidence" value="ECO:0007669"/>
    <property type="project" value="TreeGrafter"/>
</dbReference>
<evidence type="ECO:0000256" key="4">
    <source>
        <dbReference type="ARBA" id="ARBA00022525"/>
    </source>
</evidence>
<dbReference type="GO" id="GO:0051897">
    <property type="term" value="P:positive regulation of phosphatidylinositol 3-kinase/protein kinase B signal transduction"/>
    <property type="evidence" value="ECO:0007669"/>
    <property type="project" value="TreeGrafter"/>
</dbReference>
<protein>
    <recommendedName>
        <fullName evidence="3">Leptin</fullName>
    </recommendedName>
    <alternativeName>
        <fullName evidence="5">Obesity factor</fullName>
    </alternativeName>
</protein>
<dbReference type="GO" id="GO:0051428">
    <property type="term" value="F:peptide hormone receptor binding"/>
    <property type="evidence" value="ECO:0007669"/>
    <property type="project" value="TreeGrafter"/>
</dbReference>
<dbReference type="GO" id="GO:0032868">
    <property type="term" value="P:response to insulin"/>
    <property type="evidence" value="ECO:0007669"/>
    <property type="project" value="TreeGrafter"/>
</dbReference>
<dbReference type="GO" id="GO:0005615">
    <property type="term" value="C:extracellular space"/>
    <property type="evidence" value="ECO:0007669"/>
    <property type="project" value="TreeGrafter"/>
</dbReference>
<evidence type="ECO:0000313" key="7">
    <source>
        <dbReference type="EMBL" id="ADR71696.1"/>
    </source>
</evidence>
<dbReference type="Pfam" id="PF02024">
    <property type="entry name" value="Leptin"/>
    <property type="match status" value="1"/>
</dbReference>
<sequence>QSSSKLRITGFDFLPGFHPVLTMSKMEQTPAIYQHILINLPSSNVIQVSHDLKNLQDLLHLLASTNGCPSPQARGPVSLKGLDSIQETSLYSAEVVTLDRLKQFLQDMLLQLEVSPGC</sequence>
<dbReference type="InterPro" id="IPR000065">
    <property type="entry name" value="Leptin"/>
</dbReference>
<dbReference type="GO" id="GO:0032008">
    <property type="term" value="P:positive regulation of TOR signaling"/>
    <property type="evidence" value="ECO:0007669"/>
    <property type="project" value="TreeGrafter"/>
</dbReference>
<evidence type="ECO:0000256" key="6">
    <source>
        <dbReference type="PIRSR" id="PIRSR001837-1"/>
    </source>
</evidence>
<feature type="disulfide bond" evidence="6">
    <location>
        <begin position="68"/>
        <end position="118"/>
    </location>
</feature>
<dbReference type="PANTHER" id="PTHR11724">
    <property type="entry name" value="LEPTIN"/>
    <property type="match status" value="1"/>
</dbReference>
<evidence type="ECO:0000256" key="1">
    <source>
        <dbReference type="ARBA" id="ARBA00004613"/>
    </source>
</evidence>
<name>G4V3N9_9CHIR</name>
<reference evidence="7" key="1">
    <citation type="submission" date="2009-11" db="EMBL/GenBank/DDBJ databases">
        <title>Physiological and molecular evidence for the evolutionary history of heterothermy in bats.</title>
        <authorList>
            <person name="Yuan L."/>
            <person name="Lin B."/>
            <person name="Zuo X."/>
            <person name="He L."/>
            <person name="Zhang S."/>
        </authorList>
    </citation>
    <scope>NUCLEOTIDE SEQUENCE</scope>
</reference>
<dbReference type="PANTHER" id="PTHR11724:SF1">
    <property type="entry name" value="LEPTIN"/>
    <property type="match status" value="1"/>
</dbReference>
<dbReference type="Gene3D" id="1.20.1250.10">
    <property type="match status" value="1"/>
</dbReference>
<dbReference type="InterPro" id="IPR009079">
    <property type="entry name" value="4_helix_cytokine-like_core"/>
</dbReference>
<evidence type="ECO:0000256" key="2">
    <source>
        <dbReference type="ARBA" id="ARBA00005834"/>
    </source>
</evidence>
<dbReference type="GO" id="GO:0038108">
    <property type="term" value="P:negative regulation of appetite by leptin-mediated signaling pathway"/>
    <property type="evidence" value="ECO:0007669"/>
    <property type="project" value="TreeGrafter"/>
</dbReference>
<comment type="similarity">
    <text evidence="2">Belongs to the leptin family.</text>
</comment>
<dbReference type="SUPFAM" id="SSF47266">
    <property type="entry name" value="4-helical cytokines"/>
    <property type="match status" value="1"/>
</dbReference>
<feature type="non-terminal residue" evidence="7">
    <location>
        <position position="1"/>
    </location>
</feature>
<evidence type="ECO:0000256" key="3">
    <source>
        <dbReference type="ARBA" id="ARBA00021421"/>
    </source>
</evidence>
<dbReference type="PIRSF" id="PIRSF001837">
    <property type="entry name" value="Leptin"/>
    <property type="match status" value="1"/>
</dbReference>
<dbReference type="GO" id="GO:0006629">
    <property type="term" value="P:lipid metabolic process"/>
    <property type="evidence" value="ECO:0007669"/>
    <property type="project" value="TreeGrafter"/>
</dbReference>
<dbReference type="GO" id="GO:0006112">
    <property type="term" value="P:energy reserve metabolic process"/>
    <property type="evidence" value="ECO:0007669"/>
    <property type="project" value="TreeGrafter"/>
</dbReference>
<proteinExistence type="inferred from homology"/>
<accession>G4V3N9</accession>
<dbReference type="GO" id="GO:0005179">
    <property type="term" value="F:hormone activity"/>
    <property type="evidence" value="ECO:0007669"/>
    <property type="project" value="InterPro"/>
</dbReference>
<evidence type="ECO:0000256" key="5">
    <source>
        <dbReference type="ARBA" id="ARBA00030981"/>
    </source>
</evidence>
<keyword evidence="4" id="KW-0964">Secreted</keyword>
<dbReference type="GO" id="GO:0046427">
    <property type="term" value="P:positive regulation of receptor signaling pathway via JAK-STAT"/>
    <property type="evidence" value="ECO:0007669"/>
    <property type="project" value="TreeGrafter"/>
</dbReference>
<comment type="subcellular location">
    <subcellularLocation>
        <location evidence="1">Secreted</location>
    </subcellularLocation>
</comment>